<dbReference type="Gene3D" id="3.40.109.10">
    <property type="entry name" value="NADH Oxidase"/>
    <property type="match status" value="1"/>
</dbReference>
<evidence type="ECO:0000313" key="14">
    <source>
        <dbReference type="Proteomes" id="UP000642993"/>
    </source>
</evidence>
<comment type="caution">
    <text evidence="13">The sequence shown here is derived from an EMBL/GenBank/DDBJ whole genome shotgun (WGS) entry which is preliminary data.</text>
</comment>
<dbReference type="SUPFAM" id="SSF144010">
    <property type="entry name" value="CofE-like"/>
    <property type="match status" value="1"/>
</dbReference>
<evidence type="ECO:0000256" key="8">
    <source>
        <dbReference type="ARBA" id="ARBA00023211"/>
    </source>
</evidence>
<reference evidence="13" key="1">
    <citation type="submission" date="2020-09" db="EMBL/GenBank/DDBJ databases">
        <title>Hoyosella lacisalsi sp. nov., a halotolerant actinobacterium isolated from soil of Lake Gudzhirganskoe.</title>
        <authorList>
            <person name="Yang Q."/>
            <person name="Guo P.Y."/>
            <person name="Liu S.W."/>
            <person name="Li F.N."/>
            <person name="Sun C.H."/>
        </authorList>
    </citation>
    <scope>NUCLEOTIDE SEQUENCE</scope>
    <source>
        <strain evidence="13">G463</strain>
    </source>
</reference>
<name>A0A927PMI7_9ACTN</name>
<organism evidence="13 14">
    <name type="scientific">Lolliginicoccus lacisalsi</name>
    <dbReference type="NCBI Taxonomy" id="2742202"/>
    <lineage>
        <taxon>Bacteria</taxon>
        <taxon>Bacillati</taxon>
        <taxon>Actinomycetota</taxon>
        <taxon>Actinomycetes</taxon>
        <taxon>Mycobacteriales</taxon>
        <taxon>Hoyosellaceae</taxon>
        <taxon>Lolliginicoccus</taxon>
    </lineage>
</organism>
<evidence type="ECO:0000256" key="5">
    <source>
        <dbReference type="ARBA" id="ARBA00022958"/>
    </source>
</evidence>
<feature type="compositionally biased region" description="Basic residues" evidence="10">
    <location>
        <begin position="16"/>
        <end position="44"/>
    </location>
</feature>
<dbReference type="EMBL" id="JACYWE010000004">
    <property type="protein sequence ID" value="MBD8506602.1"/>
    <property type="molecule type" value="Genomic_DNA"/>
</dbReference>
<accession>A0A927PMI7</accession>
<dbReference type="NCBIfam" id="TIGR01916">
    <property type="entry name" value="F420_cofE"/>
    <property type="match status" value="1"/>
</dbReference>
<dbReference type="Gene3D" id="3.30.1330.100">
    <property type="entry name" value="CofE-like"/>
    <property type="match status" value="1"/>
</dbReference>
<dbReference type="GO" id="GO:0016491">
    <property type="term" value="F:oxidoreductase activity"/>
    <property type="evidence" value="ECO:0007669"/>
    <property type="project" value="UniProtKB-KW"/>
</dbReference>
<dbReference type="EC" id="6.3.2.31" evidence="13"/>
<evidence type="ECO:0000256" key="3">
    <source>
        <dbReference type="ARBA" id="ARBA00022741"/>
    </source>
</evidence>
<keyword evidence="3" id="KW-0547">Nucleotide-binding</keyword>
<evidence type="ECO:0000256" key="10">
    <source>
        <dbReference type="SAM" id="MobiDB-lite"/>
    </source>
</evidence>
<dbReference type="HAMAP" id="MF_01259">
    <property type="entry name" value="F420_ligase_FbiB"/>
    <property type="match status" value="1"/>
</dbReference>
<dbReference type="Pfam" id="PF01996">
    <property type="entry name" value="F420_ligase"/>
    <property type="match status" value="1"/>
</dbReference>
<sequence>MVGQAPVRHRDALLRACRHRRGTSRARGARRDRRGRHRPHRALQPRREHRADPRHPRHPRGPAHHRGTDRGRLPHHRRGPAARHGRSLPAHHRRRGVLAGRCRVLRGPHSHRDPRRLAHPHRRPRLHPRHRGARDRHRDARSRSDCLDDRAGPRACRGGPVTVGDHGAENEVRIRAVPGIPEIMPGDDLVDLVAQHLPWLRDGDILAITSKIISKAEGRIVPAPADPGERDALRRELVLSESTRTLARHGRTLITENHLGIVQAASGVDGSNVDVSAIALLPVDPDASAARLRDGIRDKLGADVAILLTDTMGRAWRNGQTDAAIGAAGLSVLHDYTGTTDRHGNDLQVTNIAVADELAAAADLVKGKLHGTPIAVIRGFSTVDDGSTARDLVRPAHEDLFRLGTQEALGQGWREAVLRRRTVREFTRDPVPEDQVRAAVAEALTAPAPHHTRPVRFGWIRNHQRRIVLLDAMRDAWRADLERDGLSEERITARLARGQLLYDAPEMVIPFLVPEGAHDYPDEARQDAERTMFTVAVGAAVQALLTALAARGIGSCWIGSTIFAADVVRDQLGLEGSWAPMGAIGIGYPTEPLSTRAPRDTHGLLEEW</sequence>
<evidence type="ECO:0000313" key="13">
    <source>
        <dbReference type="EMBL" id="MBD8506602.1"/>
    </source>
</evidence>
<dbReference type="NCBIfam" id="TIGR03553">
    <property type="entry name" value="F420_FbiB_CTERM"/>
    <property type="match status" value="1"/>
</dbReference>
<keyword evidence="4" id="KW-0460">Magnesium</keyword>
<dbReference type="Proteomes" id="UP000642993">
    <property type="component" value="Unassembled WGS sequence"/>
</dbReference>
<feature type="compositionally biased region" description="Basic and acidic residues" evidence="10">
    <location>
        <begin position="45"/>
        <end position="54"/>
    </location>
</feature>
<keyword evidence="2" id="KW-0479">Metal-binding</keyword>
<dbReference type="GO" id="GO:0005525">
    <property type="term" value="F:GTP binding"/>
    <property type="evidence" value="ECO:0007669"/>
    <property type="project" value="UniProtKB-KW"/>
</dbReference>
<dbReference type="InterPro" id="IPR000415">
    <property type="entry name" value="Nitroreductase-like"/>
</dbReference>
<evidence type="ECO:0000259" key="11">
    <source>
        <dbReference type="Pfam" id="PF00881"/>
    </source>
</evidence>
<evidence type="ECO:0000256" key="6">
    <source>
        <dbReference type="ARBA" id="ARBA00023002"/>
    </source>
</evidence>
<dbReference type="InterPro" id="IPR008225">
    <property type="entry name" value="F420-0_g-glutamyl_ligase"/>
</dbReference>
<dbReference type="PANTHER" id="PTHR47917:SF1">
    <property type="entry name" value="COENZYME F420:L-GLUTAMATE LIGASE"/>
    <property type="match status" value="1"/>
</dbReference>
<evidence type="ECO:0000256" key="2">
    <source>
        <dbReference type="ARBA" id="ARBA00022723"/>
    </source>
</evidence>
<proteinExistence type="inferred from homology"/>
<dbReference type="InterPro" id="IPR029479">
    <property type="entry name" value="Nitroreductase"/>
</dbReference>
<feature type="compositionally biased region" description="Basic residues" evidence="10">
    <location>
        <begin position="103"/>
        <end position="135"/>
    </location>
</feature>
<evidence type="ECO:0000259" key="12">
    <source>
        <dbReference type="Pfam" id="PF01996"/>
    </source>
</evidence>
<keyword evidence="14" id="KW-1185">Reference proteome</keyword>
<keyword evidence="5" id="KW-0630">Potassium</keyword>
<feature type="region of interest" description="Disordered" evidence="10">
    <location>
        <begin position="1"/>
        <end position="151"/>
    </location>
</feature>
<dbReference type="GO" id="GO:0052618">
    <property type="term" value="F:coenzyme F420-0:L-glutamate ligase activity"/>
    <property type="evidence" value="ECO:0007669"/>
    <property type="project" value="UniProtKB-EC"/>
</dbReference>
<dbReference type="InterPro" id="IPR023661">
    <property type="entry name" value="FbiB"/>
</dbReference>
<feature type="compositionally biased region" description="Basic residues" evidence="10">
    <location>
        <begin position="55"/>
        <end position="65"/>
    </location>
</feature>
<dbReference type="InterPro" id="IPR002847">
    <property type="entry name" value="F420-0_gamma-glut_ligase-dom"/>
</dbReference>
<keyword evidence="7" id="KW-0342">GTP-binding</keyword>
<keyword evidence="8" id="KW-0464">Manganese</keyword>
<dbReference type="InterPro" id="IPR019943">
    <property type="entry name" value="F420_FbiB_C"/>
</dbReference>
<dbReference type="PANTHER" id="PTHR47917">
    <property type="match status" value="1"/>
</dbReference>
<feature type="compositionally biased region" description="Basic residues" evidence="10">
    <location>
        <begin position="73"/>
        <end position="96"/>
    </location>
</feature>
<dbReference type="Pfam" id="PF00881">
    <property type="entry name" value="Nitroreductase"/>
    <property type="match status" value="1"/>
</dbReference>
<dbReference type="GO" id="GO:0046872">
    <property type="term" value="F:metal ion binding"/>
    <property type="evidence" value="ECO:0007669"/>
    <property type="project" value="UniProtKB-KW"/>
</dbReference>
<dbReference type="AlphaFoldDB" id="A0A927PMI7"/>
<keyword evidence="6" id="KW-0560">Oxidoreductase</keyword>
<feature type="domain" description="Nitroreductase" evidence="11">
    <location>
        <begin position="418"/>
        <end position="588"/>
    </location>
</feature>
<protein>
    <submittedName>
        <fullName evidence="13">Coenzyme F420-0:L-glutamate ligase</fullName>
        <ecNumber evidence="13">6.3.2.31</ecNumber>
    </submittedName>
</protein>
<keyword evidence="9" id="KW-0511">Multifunctional enzyme</keyword>
<keyword evidence="1 13" id="KW-0436">Ligase</keyword>
<dbReference type="NCBIfam" id="NF009810">
    <property type="entry name" value="PRK13294.1"/>
    <property type="match status" value="1"/>
</dbReference>
<feature type="domain" description="Coenzyme F420:L-glutamate ligase-like" evidence="12">
    <location>
        <begin position="180"/>
        <end position="379"/>
    </location>
</feature>
<evidence type="ECO:0000256" key="4">
    <source>
        <dbReference type="ARBA" id="ARBA00022842"/>
    </source>
</evidence>
<feature type="compositionally biased region" description="Basic and acidic residues" evidence="10">
    <location>
        <begin position="136"/>
        <end position="151"/>
    </location>
</feature>
<evidence type="ECO:0000256" key="9">
    <source>
        <dbReference type="ARBA" id="ARBA00023268"/>
    </source>
</evidence>
<evidence type="ECO:0000256" key="7">
    <source>
        <dbReference type="ARBA" id="ARBA00023134"/>
    </source>
</evidence>
<gene>
    <name evidence="13" type="ORF">HT102_08895</name>
</gene>
<dbReference type="SUPFAM" id="SSF55469">
    <property type="entry name" value="FMN-dependent nitroreductase-like"/>
    <property type="match status" value="1"/>
</dbReference>
<dbReference type="Gene3D" id="3.90.1660.10">
    <property type="entry name" value="CofE-like domain"/>
    <property type="match status" value="1"/>
</dbReference>
<evidence type="ECO:0000256" key="1">
    <source>
        <dbReference type="ARBA" id="ARBA00022598"/>
    </source>
</evidence>